<feature type="compositionally biased region" description="Low complexity" evidence="4">
    <location>
        <begin position="31"/>
        <end position="44"/>
    </location>
</feature>
<evidence type="ECO:0000256" key="3">
    <source>
        <dbReference type="ARBA" id="ARBA00022801"/>
    </source>
</evidence>
<evidence type="ECO:0000256" key="5">
    <source>
        <dbReference type="SAM" id="Phobius"/>
    </source>
</evidence>
<feature type="region of interest" description="Disordered" evidence="4">
    <location>
        <begin position="1"/>
        <end position="167"/>
    </location>
</feature>
<dbReference type="InterPro" id="IPR051201">
    <property type="entry name" value="Chloro_Bact_Ser_Proteases"/>
</dbReference>
<name>A0ABR8UWY5_9CELL</name>
<keyword evidence="5" id="KW-0812">Transmembrane</keyword>
<dbReference type="InterPro" id="IPR001940">
    <property type="entry name" value="Peptidase_S1C"/>
</dbReference>
<dbReference type="PROSITE" id="PS50106">
    <property type="entry name" value="PDZ"/>
    <property type="match status" value="1"/>
</dbReference>
<evidence type="ECO:0000256" key="4">
    <source>
        <dbReference type="SAM" id="MobiDB-lite"/>
    </source>
</evidence>
<dbReference type="CDD" id="cd06779">
    <property type="entry name" value="cpPDZ_Deg_HtrA-like"/>
    <property type="match status" value="1"/>
</dbReference>
<proteinExistence type="inferred from homology"/>
<sequence>MTAHDSAPGPAEPQPALPPRPTPEPAPTTPEPAQAATQAATQAAAPPPEPRNPFAPPSAYRPTPGAPLTPAVQTPPAAPAAPAPTAQHDTRPYGAPLGSLPVARPGLPGYGAAQGTQPPVPPPPSYQVRRPGTYPPGQMPQQQELPTHPQPGPSPTPVEPWAAQTAVAPPKRRRLGAGAVAGIAALALVAGAVGGVAADRIVDGTDRRPVDVSLPAAGTAPGEERPAGSVAAVAASVLPSVVSLQVEGADGVSTGSGFVIREDGFILTNNHVVAGGASGGEVTVLFADGSERPAEIVGRTPDYDLAVVKVDETGLTPLVLGDSDAVVVGDPVVAIGAPLGLNGTVTTGIVSALHRPVAAGDSAETAFIDAIQTDAAINPGNSGGPLVNGAGEVVGVNSAIAQPPGTGAATGSIGLGFAIPSNQARRTAEELMASGTATYPVIGVLLDSRYQGEGVQVTTEPQGGQAPVTADGPAAVAGIQAGDVILSIDGRPVSQSDELIVAIRAKAPGDTVTLRVRTEDQERDVRVVLDEATSE</sequence>
<dbReference type="Gene3D" id="2.40.10.10">
    <property type="entry name" value="Trypsin-like serine proteases"/>
    <property type="match status" value="2"/>
</dbReference>
<dbReference type="Pfam" id="PF13180">
    <property type="entry name" value="PDZ_2"/>
    <property type="match status" value="1"/>
</dbReference>
<organism evidence="7 8">
    <name type="scientific">Oerskovia gallyi</name>
    <dbReference type="NCBI Taxonomy" id="2762226"/>
    <lineage>
        <taxon>Bacteria</taxon>
        <taxon>Bacillati</taxon>
        <taxon>Actinomycetota</taxon>
        <taxon>Actinomycetes</taxon>
        <taxon>Micrococcales</taxon>
        <taxon>Cellulomonadaceae</taxon>
        <taxon>Oerskovia</taxon>
    </lineage>
</organism>
<evidence type="ECO:0000313" key="8">
    <source>
        <dbReference type="Proteomes" id="UP000633601"/>
    </source>
</evidence>
<reference evidence="7 8" key="1">
    <citation type="submission" date="2020-08" db="EMBL/GenBank/DDBJ databases">
        <title>A Genomic Blueprint of the Chicken Gut Microbiome.</title>
        <authorList>
            <person name="Gilroy R."/>
            <person name="Ravi A."/>
            <person name="Getino M."/>
            <person name="Pursley I."/>
            <person name="Horton D.L."/>
            <person name="Alikhan N.-F."/>
            <person name="Baker D."/>
            <person name="Gharbi K."/>
            <person name="Hall N."/>
            <person name="Watson M."/>
            <person name="Adriaenssens E.M."/>
            <person name="Foster-Nyarko E."/>
            <person name="Jarju S."/>
            <person name="Secka A."/>
            <person name="Antonio M."/>
            <person name="Oren A."/>
            <person name="Chaudhuri R."/>
            <person name="La Ragione R.M."/>
            <person name="Hildebrand F."/>
            <person name="Pallen M.J."/>
        </authorList>
    </citation>
    <scope>NUCLEOTIDE SEQUENCE [LARGE SCALE GENOMIC DNA]</scope>
    <source>
        <strain evidence="7 8">Sa2CUA8</strain>
    </source>
</reference>
<feature type="compositionally biased region" description="Low complexity" evidence="4">
    <location>
        <begin position="66"/>
        <end position="75"/>
    </location>
</feature>
<feature type="compositionally biased region" description="Pro residues" evidence="4">
    <location>
        <begin position="10"/>
        <end position="30"/>
    </location>
</feature>
<dbReference type="RefSeq" id="WP_191788817.1">
    <property type="nucleotide sequence ID" value="NZ_JACSQE010000001.1"/>
</dbReference>
<evidence type="ECO:0000259" key="6">
    <source>
        <dbReference type="PROSITE" id="PS50106"/>
    </source>
</evidence>
<evidence type="ECO:0000256" key="2">
    <source>
        <dbReference type="ARBA" id="ARBA00022670"/>
    </source>
</evidence>
<feature type="compositionally biased region" description="Pro residues" evidence="4">
    <location>
        <begin position="148"/>
        <end position="158"/>
    </location>
</feature>
<dbReference type="EMBL" id="JACSQE010000001">
    <property type="protein sequence ID" value="MBD7997057.1"/>
    <property type="molecule type" value="Genomic_DNA"/>
</dbReference>
<keyword evidence="8" id="KW-1185">Reference proteome</keyword>
<dbReference type="InterPro" id="IPR043504">
    <property type="entry name" value="Peptidase_S1_PA_chymotrypsin"/>
</dbReference>
<dbReference type="SUPFAM" id="SSF50156">
    <property type="entry name" value="PDZ domain-like"/>
    <property type="match status" value="1"/>
</dbReference>
<feature type="domain" description="PDZ" evidence="6">
    <location>
        <begin position="428"/>
        <end position="520"/>
    </location>
</feature>
<evidence type="ECO:0000256" key="1">
    <source>
        <dbReference type="ARBA" id="ARBA00010541"/>
    </source>
</evidence>
<keyword evidence="5" id="KW-1133">Transmembrane helix</keyword>
<dbReference type="Gene3D" id="2.30.42.10">
    <property type="match status" value="1"/>
</dbReference>
<feature type="compositionally biased region" description="Pro residues" evidence="4">
    <location>
        <begin position="45"/>
        <end position="56"/>
    </location>
</feature>
<comment type="similarity">
    <text evidence="1">Belongs to the peptidase S1C family.</text>
</comment>
<protein>
    <submittedName>
        <fullName evidence="7">Trypsin-like peptidase domain-containing protein</fullName>
    </submittedName>
</protein>
<dbReference type="PANTHER" id="PTHR43343">
    <property type="entry name" value="PEPTIDASE S12"/>
    <property type="match status" value="1"/>
</dbReference>
<dbReference type="InterPro" id="IPR036034">
    <property type="entry name" value="PDZ_sf"/>
</dbReference>
<dbReference type="SUPFAM" id="SSF50494">
    <property type="entry name" value="Trypsin-like serine proteases"/>
    <property type="match status" value="1"/>
</dbReference>
<dbReference type="Proteomes" id="UP000633601">
    <property type="component" value="Unassembled WGS sequence"/>
</dbReference>
<dbReference type="Pfam" id="PF13365">
    <property type="entry name" value="Trypsin_2"/>
    <property type="match status" value="1"/>
</dbReference>
<dbReference type="SMART" id="SM00228">
    <property type="entry name" value="PDZ"/>
    <property type="match status" value="1"/>
</dbReference>
<dbReference type="InterPro" id="IPR009003">
    <property type="entry name" value="Peptidase_S1_PA"/>
</dbReference>
<dbReference type="PRINTS" id="PR00834">
    <property type="entry name" value="PROTEASES2C"/>
</dbReference>
<accession>A0ABR8UWY5</accession>
<evidence type="ECO:0000313" key="7">
    <source>
        <dbReference type="EMBL" id="MBD7997057.1"/>
    </source>
</evidence>
<comment type="caution">
    <text evidence="7">The sequence shown here is derived from an EMBL/GenBank/DDBJ whole genome shotgun (WGS) entry which is preliminary data.</text>
</comment>
<keyword evidence="3" id="KW-0378">Hydrolase</keyword>
<gene>
    <name evidence="7" type="ORF">H9640_00620</name>
</gene>
<dbReference type="InterPro" id="IPR001478">
    <property type="entry name" value="PDZ"/>
</dbReference>
<keyword evidence="2" id="KW-0645">Protease</keyword>
<feature type="transmembrane region" description="Helical" evidence="5">
    <location>
        <begin position="175"/>
        <end position="198"/>
    </location>
</feature>
<dbReference type="PANTHER" id="PTHR43343:SF3">
    <property type="entry name" value="PROTEASE DO-LIKE 8, CHLOROPLASTIC"/>
    <property type="match status" value="1"/>
</dbReference>
<keyword evidence="5" id="KW-0472">Membrane</keyword>